<evidence type="ECO:0000256" key="3">
    <source>
        <dbReference type="ARBA" id="ARBA00023163"/>
    </source>
</evidence>
<sequence>MKKTFLMAIYPYLLKQYNIMFETIQKKYQITQIEIDVLAFLANNPEYHHAQDIVNIRGISKAYVSCSLDKLVKRGLVERQLDNENRRCNCLFVTPYANELIKEIRAVQDNYNEIAYQGLSDQDKEQFNRLISQIYENLGGNNNE</sequence>
<gene>
    <name evidence="5" type="ORF">DXB93_07010</name>
</gene>
<dbReference type="Pfam" id="PF12802">
    <property type="entry name" value="MarR_2"/>
    <property type="match status" value="1"/>
</dbReference>
<dbReference type="GO" id="GO:0003700">
    <property type="term" value="F:DNA-binding transcription factor activity"/>
    <property type="evidence" value="ECO:0007669"/>
    <property type="project" value="InterPro"/>
</dbReference>
<keyword evidence="1" id="KW-0805">Transcription regulation</keyword>
<dbReference type="InterPro" id="IPR036390">
    <property type="entry name" value="WH_DNA-bd_sf"/>
</dbReference>
<keyword evidence="2" id="KW-0238">DNA-binding</keyword>
<dbReference type="SUPFAM" id="SSF46785">
    <property type="entry name" value="Winged helix' DNA-binding domain"/>
    <property type="match status" value="1"/>
</dbReference>
<evidence type="ECO:0000259" key="4">
    <source>
        <dbReference type="PROSITE" id="PS50995"/>
    </source>
</evidence>
<dbReference type="PROSITE" id="PS50995">
    <property type="entry name" value="HTH_MARR_2"/>
    <property type="match status" value="1"/>
</dbReference>
<dbReference type="InterPro" id="IPR036388">
    <property type="entry name" value="WH-like_DNA-bd_sf"/>
</dbReference>
<comment type="caution">
    <text evidence="5">The sequence shown here is derived from an EMBL/GenBank/DDBJ whole genome shotgun (WGS) entry which is preliminary data.</text>
</comment>
<feature type="domain" description="HTH marR-type" evidence="4">
    <location>
        <begin position="1"/>
        <end position="136"/>
    </location>
</feature>
<evidence type="ECO:0000313" key="5">
    <source>
        <dbReference type="EMBL" id="RGD86142.1"/>
    </source>
</evidence>
<protein>
    <submittedName>
        <fullName evidence="5">MarR family transcriptional regulator</fullName>
    </submittedName>
</protein>
<evidence type="ECO:0000313" key="6">
    <source>
        <dbReference type="Proteomes" id="UP000261032"/>
    </source>
</evidence>
<organism evidence="5 6">
    <name type="scientific">Thomasclavelia ramosa</name>
    <dbReference type="NCBI Taxonomy" id="1547"/>
    <lineage>
        <taxon>Bacteria</taxon>
        <taxon>Bacillati</taxon>
        <taxon>Bacillota</taxon>
        <taxon>Erysipelotrichia</taxon>
        <taxon>Erysipelotrichales</taxon>
        <taxon>Coprobacillaceae</taxon>
        <taxon>Thomasclavelia</taxon>
    </lineage>
</organism>
<reference evidence="5 6" key="1">
    <citation type="submission" date="2018-08" db="EMBL/GenBank/DDBJ databases">
        <title>A genome reference for cultivated species of the human gut microbiota.</title>
        <authorList>
            <person name="Zou Y."/>
            <person name="Xue W."/>
            <person name="Luo G."/>
        </authorList>
    </citation>
    <scope>NUCLEOTIDE SEQUENCE [LARGE SCALE GENOMIC DNA]</scope>
    <source>
        <strain evidence="5 6">OM06-4</strain>
    </source>
</reference>
<dbReference type="SMART" id="SM00347">
    <property type="entry name" value="HTH_MARR"/>
    <property type="match status" value="1"/>
</dbReference>
<dbReference type="AlphaFoldDB" id="A0A3E3EEU4"/>
<accession>A0A3E3EEU4</accession>
<keyword evidence="3" id="KW-0804">Transcription</keyword>
<dbReference type="Gene3D" id="1.10.10.10">
    <property type="entry name" value="Winged helix-like DNA-binding domain superfamily/Winged helix DNA-binding domain"/>
    <property type="match status" value="1"/>
</dbReference>
<evidence type="ECO:0000256" key="2">
    <source>
        <dbReference type="ARBA" id="ARBA00023125"/>
    </source>
</evidence>
<dbReference type="Proteomes" id="UP000261032">
    <property type="component" value="Unassembled WGS sequence"/>
</dbReference>
<dbReference type="PANTHER" id="PTHR42756">
    <property type="entry name" value="TRANSCRIPTIONAL REGULATOR, MARR"/>
    <property type="match status" value="1"/>
</dbReference>
<dbReference type="PANTHER" id="PTHR42756:SF1">
    <property type="entry name" value="TRANSCRIPTIONAL REPRESSOR OF EMRAB OPERON"/>
    <property type="match status" value="1"/>
</dbReference>
<name>A0A3E3EEU4_9FIRM</name>
<dbReference type="InterPro" id="IPR000835">
    <property type="entry name" value="HTH_MarR-typ"/>
</dbReference>
<dbReference type="GO" id="GO:0003677">
    <property type="term" value="F:DNA binding"/>
    <property type="evidence" value="ECO:0007669"/>
    <property type="project" value="UniProtKB-KW"/>
</dbReference>
<dbReference type="RefSeq" id="WP_117581110.1">
    <property type="nucleotide sequence ID" value="NZ_QUSL01000008.1"/>
</dbReference>
<proteinExistence type="predicted"/>
<dbReference type="EMBL" id="QUSL01000008">
    <property type="protein sequence ID" value="RGD86142.1"/>
    <property type="molecule type" value="Genomic_DNA"/>
</dbReference>
<evidence type="ECO:0000256" key="1">
    <source>
        <dbReference type="ARBA" id="ARBA00023015"/>
    </source>
</evidence>